<dbReference type="EMBL" id="BONU01000002">
    <property type="protein sequence ID" value="GIG72117.1"/>
    <property type="molecule type" value="Genomic_DNA"/>
</dbReference>
<dbReference type="RefSeq" id="WP_168074574.1">
    <property type="nucleotide sequence ID" value="NZ_BAAAQJ010000008.1"/>
</dbReference>
<proteinExistence type="inferred from homology"/>
<evidence type="ECO:0000313" key="8">
    <source>
        <dbReference type="EMBL" id="GIG72117.1"/>
    </source>
</evidence>
<feature type="coiled-coil region" evidence="5">
    <location>
        <begin position="169"/>
        <end position="196"/>
    </location>
</feature>
<keyword evidence="5" id="KW-0175">Coiled coil</keyword>
<accession>A0A8J3LFI4</accession>
<evidence type="ECO:0000256" key="1">
    <source>
        <dbReference type="ARBA" id="ARBA00007074"/>
    </source>
</evidence>
<dbReference type="Proteomes" id="UP000653674">
    <property type="component" value="Unassembled WGS sequence"/>
</dbReference>
<dbReference type="GO" id="GO:0008234">
    <property type="term" value="F:cysteine-type peptidase activity"/>
    <property type="evidence" value="ECO:0007669"/>
    <property type="project" value="UniProtKB-KW"/>
</dbReference>
<evidence type="ECO:0000256" key="4">
    <source>
        <dbReference type="ARBA" id="ARBA00022807"/>
    </source>
</evidence>
<dbReference type="GO" id="GO:0006508">
    <property type="term" value="P:proteolysis"/>
    <property type="evidence" value="ECO:0007669"/>
    <property type="project" value="UniProtKB-KW"/>
</dbReference>
<evidence type="ECO:0000259" key="7">
    <source>
        <dbReference type="PROSITE" id="PS51935"/>
    </source>
</evidence>
<name>A0A8J3LFI4_9ACTN</name>
<comment type="similarity">
    <text evidence="1">Belongs to the peptidase C40 family.</text>
</comment>
<dbReference type="Pfam" id="PF00877">
    <property type="entry name" value="NLPC_P60"/>
    <property type="match status" value="1"/>
</dbReference>
<dbReference type="PANTHER" id="PTHR47359">
    <property type="entry name" value="PEPTIDOGLYCAN DL-ENDOPEPTIDASE CWLO"/>
    <property type="match status" value="1"/>
</dbReference>
<evidence type="ECO:0000256" key="6">
    <source>
        <dbReference type="SAM" id="SignalP"/>
    </source>
</evidence>
<evidence type="ECO:0000256" key="5">
    <source>
        <dbReference type="SAM" id="Coils"/>
    </source>
</evidence>
<dbReference type="Gene3D" id="6.10.250.3150">
    <property type="match status" value="1"/>
</dbReference>
<evidence type="ECO:0000313" key="9">
    <source>
        <dbReference type="Proteomes" id="UP000653674"/>
    </source>
</evidence>
<feature type="signal peptide" evidence="6">
    <location>
        <begin position="1"/>
        <end position="33"/>
    </location>
</feature>
<keyword evidence="3" id="KW-0378">Hydrolase</keyword>
<feature type="domain" description="NlpC/P60" evidence="7">
    <location>
        <begin position="215"/>
        <end position="333"/>
    </location>
</feature>
<keyword evidence="9" id="KW-1185">Reference proteome</keyword>
<keyword evidence="4" id="KW-0788">Thiol protease</keyword>
<evidence type="ECO:0000256" key="3">
    <source>
        <dbReference type="ARBA" id="ARBA00022801"/>
    </source>
</evidence>
<dbReference type="PANTHER" id="PTHR47359:SF3">
    <property type="entry name" value="NLP_P60 DOMAIN-CONTAINING PROTEIN-RELATED"/>
    <property type="match status" value="1"/>
</dbReference>
<dbReference type="InterPro" id="IPR051794">
    <property type="entry name" value="PG_Endopeptidase_C40"/>
</dbReference>
<dbReference type="InterPro" id="IPR000064">
    <property type="entry name" value="NLP_P60_dom"/>
</dbReference>
<dbReference type="PROSITE" id="PS51935">
    <property type="entry name" value="NLPC_P60"/>
    <property type="match status" value="1"/>
</dbReference>
<comment type="caution">
    <text evidence="8">The sequence shown here is derived from an EMBL/GenBank/DDBJ whole genome shotgun (WGS) entry which is preliminary data.</text>
</comment>
<gene>
    <name evidence="8" type="ORF">Pfl04_05210</name>
</gene>
<protein>
    <recommendedName>
        <fullName evidence="7">NlpC/P60 domain-containing protein</fullName>
    </recommendedName>
</protein>
<dbReference type="InterPro" id="IPR038765">
    <property type="entry name" value="Papain-like_cys_pep_sf"/>
</dbReference>
<keyword evidence="2" id="KW-0645">Protease</keyword>
<reference evidence="8" key="1">
    <citation type="submission" date="2021-01" db="EMBL/GenBank/DDBJ databases">
        <title>Whole genome shotgun sequence of Planosporangium flavigriseum NBRC 105377.</title>
        <authorList>
            <person name="Komaki H."/>
            <person name="Tamura T."/>
        </authorList>
    </citation>
    <scope>NUCLEOTIDE SEQUENCE</scope>
    <source>
        <strain evidence="8">NBRC 105377</strain>
    </source>
</reference>
<dbReference type="SUPFAM" id="SSF54001">
    <property type="entry name" value="Cysteine proteinases"/>
    <property type="match status" value="1"/>
</dbReference>
<organism evidence="8 9">
    <name type="scientific">Planosporangium flavigriseum</name>
    <dbReference type="NCBI Taxonomy" id="373681"/>
    <lineage>
        <taxon>Bacteria</taxon>
        <taxon>Bacillati</taxon>
        <taxon>Actinomycetota</taxon>
        <taxon>Actinomycetes</taxon>
        <taxon>Micromonosporales</taxon>
        <taxon>Micromonosporaceae</taxon>
        <taxon>Planosporangium</taxon>
    </lineage>
</organism>
<sequence length="333" mass="35056">MAPKRVFTALRAVASAVVAGAAVLLVSFTPAYADPTPTPSDIEAQIEQKWNALEPTIEQYNAVHGQLTANKAKAQALQVQLQPLQLQVDIAMSKVGDIAAGVYKGGRGSTVNAVLASSSPTSLADQLATLNMIARTQYAQISAVATMRDKYAADKRALEALIAQQARQDADLAAKKKQIEDQINQLQRLRQQAYGSSGAATGALKPVACPVEYTGGAGGKAAQKACSLIGKPYIWAAAGPGGYDCSGLTMAAWAAAGVNLDHLASSQRAQSRRISRADLRTGDLIFFGSDTHHVGIYVGGNWMVHAPHTGDYVRMVQLAGYYAKNVSGYGRPG</sequence>
<feature type="chain" id="PRO_5035194365" description="NlpC/P60 domain-containing protein" evidence="6">
    <location>
        <begin position="34"/>
        <end position="333"/>
    </location>
</feature>
<dbReference type="Gene3D" id="3.90.1720.10">
    <property type="entry name" value="endopeptidase domain like (from Nostoc punctiforme)"/>
    <property type="match status" value="1"/>
</dbReference>
<evidence type="ECO:0000256" key="2">
    <source>
        <dbReference type="ARBA" id="ARBA00022670"/>
    </source>
</evidence>
<keyword evidence="6" id="KW-0732">Signal</keyword>
<dbReference type="AlphaFoldDB" id="A0A8J3LFI4"/>